<dbReference type="EnsemblMetazoa" id="PPA46123.1">
    <property type="protein sequence ID" value="PPA46123.1"/>
    <property type="gene ID" value="WBGene00284492"/>
</dbReference>
<name>A0A2A6BVF6_PRIPA</name>
<evidence type="ECO:0000313" key="2">
    <source>
        <dbReference type="Proteomes" id="UP000005239"/>
    </source>
</evidence>
<evidence type="ECO:0000313" key="1">
    <source>
        <dbReference type="EnsemblMetazoa" id="PPA46123.1"/>
    </source>
</evidence>
<dbReference type="Proteomes" id="UP000005239">
    <property type="component" value="Unassembled WGS sequence"/>
</dbReference>
<sequence length="72" mass="8393">MKWQIEYEVTPHRVFTPHSILLLQPERCGSNNITQMKPPYRNPENAGQNSKDKLPNQYAFPNEEKPNNLGNE</sequence>
<dbReference type="AlphaFoldDB" id="A0A2A6BVF6"/>
<gene>
    <name evidence="1" type="primary">WBGene00284492</name>
</gene>
<protein>
    <submittedName>
        <fullName evidence="1">Uncharacterized protein</fullName>
    </submittedName>
</protein>
<proteinExistence type="predicted"/>
<organism evidence="1 2">
    <name type="scientific">Pristionchus pacificus</name>
    <name type="common">Parasitic nematode worm</name>
    <dbReference type="NCBI Taxonomy" id="54126"/>
    <lineage>
        <taxon>Eukaryota</taxon>
        <taxon>Metazoa</taxon>
        <taxon>Ecdysozoa</taxon>
        <taxon>Nematoda</taxon>
        <taxon>Chromadorea</taxon>
        <taxon>Rhabditida</taxon>
        <taxon>Rhabditina</taxon>
        <taxon>Diplogasteromorpha</taxon>
        <taxon>Diplogasteroidea</taxon>
        <taxon>Neodiplogasteridae</taxon>
        <taxon>Pristionchus</taxon>
    </lineage>
</organism>
<accession>A0A8R1Z4T9</accession>
<reference evidence="2" key="1">
    <citation type="journal article" date="2008" name="Nat. Genet.">
        <title>The Pristionchus pacificus genome provides a unique perspective on nematode lifestyle and parasitism.</title>
        <authorList>
            <person name="Dieterich C."/>
            <person name="Clifton S.W."/>
            <person name="Schuster L.N."/>
            <person name="Chinwalla A."/>
            <person name="Delehaunty K."/>
            <person name="Dinkelacker I."/>
            <person name="Fulton L."/>
            <person name="Fulton R."/>
            <person name="Godfrey J."/>
            <person name="Minx P."/>
            <person name="Mitreva M."/>
            <person name="Roeseler W."/>
            <person name="Tian H."/>
            <person name="Witte H."/>
            <person name="Yang S.P."/>
            <person name="Wilson R.K."/>
            <person name="Sommer R.J."/>
        </authorList>
    </citation>
    <scope>NUCLEOTIDE SEQUENCE [LARGE SCALE GENOMIC DNA]</scope>
    <source>
        <strain evidence="2">PS312</strain>
    </source>
</reference>
<reference evidence="1" key="2">
    <citation type="submission" date="2022-06" db="UniProtKB">
        <authorList>
            <consortium name="EnsemblMetazoa"/>
        </authorList>
    </citation>
    <scope>IDENTIFICATION</scope>
    <source>
        <strain evidence="1">PS312</strain>
    </source>
</reference>
<keyword evidence="2" id="KW-1185">Reference proteome</keyword>
<accession>A0A2A6BVF6</accession>